<sequence length="143" mass="15660">MISGEIPQEVTSLTSLRSLNLSRNHLTGKIPSKIGDMGSLESLDLSMNHLSGEIPPSMSTLTFLADVNLSYNNLTGQIPKSTQIQGFDQSRFIGNKLCGLPLNESCKANWVIPPVAVEKHRGSHLVEDGWFYLSLGVFLVRCC</sequence>
<evidence type="ECO:0000256" key="6">
    <source>
        <dbReference type="ARBA" id="ARBA00022737"/>
    </source>
</evidence>
<dbReference type="Pfam" id="PF13855">
    <property type="entry name" value="LRR_8"/>
    <property type="match status" value="1"/>
</dbReference>
<dbReference type="FunFam" id="3.80.10.10:FF:000111">
    <property type="entry name" value="LRR receptor-like serine/threonine-protein kinase ERECTA"/>
    <property type="match status" value="1"/>
</dbReference>
<evidence type="ECO:0000256" key="4">
    <source>
        <dbReference type="ARBA" id="ARBA00022692"/>
    </source>
</evidence>
<keyword evidence="5" id="KW-0732">Signal</keyword>
<evidence type="ECO:0000256" key="9">
    <source>
        <dbReference type="ARBA" id="ARBA00023170"/>
    </source>
</evidence>
<dbReference type="InterPro" id="IPR001611">
    <property type="entry name" value="Leu-rich_rpt"/>
</dbReference>
<dbReference type="InterPro" id="IPR032675">
    <property type="entry name" value="LRR_dom_sf"/>
</dbReference>
<keyword evidence="6" id="KW-0677">Repeat</keyword>
<evidence type="ECO:0000313" key="11">
    <source>
        <dbReference type="EMBL" id="PQQ10982.1"/>
    </source>
</evidence>
<comment type="similarity">
    <text evidence="2">Belongs to the RLP family.</text>
</comment>
<proteinExistence type="inferred from homology"/>
<dbReference type="EMBL" id="PJQY01000439">
    <property type="protein sequence ID" value="PQQ10982.1"/>
    <property type="molecule type" value="Genomic_DNA"/>
</dbReference>
<dbReference type="InterPro" id="IPR046956">
    <property type="entry name" value="RLP23-like"/>
</dbReference>
<protein>
    <submittedName>
        <fullName evidence="11">Uncharacterized protein</fullName>
    </submittedName>
</protein>
<accession>A0A314YRE8</accession>
<keyword evidence="9" id="KW-0675">Receptor</keyword>
<evidence type="ECO:0000313" key="12">
    <source>
        <dbReference type="Proteomes" id="UP000250321"/>
    </source>
</evidence>
<dbReference type="STRING" id="2094558.A0A314YRE8"/>
<evidence type="ECO:0000256" key="1">
    <source>
        <dbReference type="ARBA" id="ARBA00004479"/>
    </source>
</evidence>
<dbReference type="PANTHER" id="PTHR48063">
    <property type="entry name" value="LRR RECEPTOR-LIKE KINASE"/>
    <property type="match status" value="1"/>
</dbReference>
<keyword evidence="10" id="KW-0325">Glycoprotein</keyword>
<keyword evidence="8" id="KW-0472">Membrane</keyword>
<keyword evidence="3" id="KW-0433">Leucine-rich repeat</keyword>
<dbReference type="PANTHER" id="PTHR48063:SF98">
    <property type="entry name" value="LRR RECEPTOR-LIKE SERINE_THREONINE-PROTEIN KINASE FLS2"/>
    <property type="match status" value="1"/>
</dbReference>
<dbReference type="SUPFAM" id="SSF52058">
    <property type="entry name" value="L domain-like"/>
    <property type="match status" value="1"/>
</dbReference>
<dbReference type="Pfam" id="PF00560">
    <property type="entry name" value="LRR_1"/>
    <property type="match status" value="1"/>
</dbReference>
<dbReference type="GO" id="GO:0016020">
    <property type="term" value="C:membrane"/>
    <property type="evidence" value="ECO:0007669"/>
    <property type="project" value="UniProtKB-SubCell"/>
</dbReference>
<dbReference type="Proteomes" id="UP000250321">
    <property type="component" value="Unassembled WGS sequence"/>
</dbReference>
<comment type="subcellular location">
    <subcellularLocation>
        <location evidence="1">Membrane</location>
        <topology evidence="1">Single-pass type I membrane protein</topology>
    </subcellularLocation>
</comment>
<dbReference type="Gene3D" id="3.80.10.10">
    <property type="entry name" value="Ribonuclease Inhibitor"/>
    <property type="match status" value="1"/>
</dbReference>
<gene>
    <name evidence="11" type="ORF">Pyn_17253</name>
</gene>
<evidence type="ECO:0000256" key="7">
    <source>
        <dbReference type="ARBA" id="ARBA00022989"/>
    </source>
</evidence>
<keyword evidence="12" id="KW-1185">Reference proteome</keyword>
<dbReference type="OrthoDB" id="1747084at2759"/>
<evidence type="ECO:0000256" key="5">
    <source>
        <dbReference type="ARBA" id="ARBA00022729"/>
    </source>
</evidence>
<dbReference type="PRINTS" id="PR00019">
    <property type="entry name" value="LEURICHRPT"/>
</dbReference>
<keyword evidence="4" id="KW-0812">Transmembrane</keyword>
<evidence type="ECO:0000256" key="3">
    <source>
        <dbReference type="ARBA" id="ARBA00022614"/>
    </source>
</evidence>
<organism evidence="11 12">
    <name type="scientific">Prunus yedoensis var. nudiflora</name>
    <dbReference type="NCBI Taxonomy" id="2094558"/>
    <lineage>
        <taxon>Eukaryota</taxon>
        <taxon>Viridiplantae</taxon>
        <taxon>Streptophyta</taxon>
        <taxon>Embryophyta</taxon>
        <taxon>Tracheophyta</taxon>
        <taxon>Spermatophyta</taxon>
        <taxon>Magnoliopsida</taxon>
        <taxon>eudicotyledons</taxon>
        <taxon>Gunneridae</taxon>
        <taxon>Pentapetalae</taxon>
        <taxon>rosids</taxon>
        <taxon>fabids</taxon>
        <taxon>Rosales</taxon>
        <taxon>Rosaceae</taxon>
        <taxon>Amygdaloideae</taxon>
        <taxon>Amygdaleae</taxon>
        <taxon>Prunus</taxon>
    </lineage>
</organism>
<keyword evidence="7" id="KW-1133">Transmembrane helix</keyword>
<dbReference type="AlphaFoldDB" id="A0A314YRE8"/>
<name>A0A314YRE8_PRUYE</name>
<evidence type="ECO:0000256" key="10">
    <source>
        <dbReference type="ARBA" id="ARBA00023180"/>
    </source>
</evidence>
<evidence type="ECO:0000256" key="8">
    <source>
        <dbReference type="ARBA" id="ARBA00023136"/>
    </source>
</evidence>
<comment type="caution">
    <text evidence="11">The sequence shown here is derived from an EMBL/GenBank/DDBJ whole genome shotgun (WGS) entry which is preliminary data.</text>
</comment>
<reference evidence="11 12" key="1">
    <citation type="submission" date="2018-02" db="EMBL/GenBank/DDBJ databases">
        <title>Draft genome of wild Prunus yedoensis var. nudiflora.</title>
        <authorList>
            <person name="Baek S."/>
            <person name="Kim J.-H."/>
            <person name="Choi K."/>
            <person name="Kim G.-B."/>
            <person name="Cho A."/>
            <person name="Jang H."/>
            <person name="Shin C.-H."/>
            <person name="Yu H.-J."/>
            <person name="Mun J.-H."/>
        </authorList>
    </citation>
    <scope>NUCLEOTIDE SEQUENCE [LARGE SCALE GENOMIC DNA]</scope>
    <source>
        <strain evidence="12">cv. Jeju island</strain>
        <tissue evidence="11">Leaf</tissue>
    </source>
</reference>
<evidence type="ECO:0000256" key="2">
    <source>
        <dbReference type="ARBA" id="ARBA00009592"/>
    </source>
</evidence>